<accession>A0ABN7SJS8</accession>
<evidence type="ECO:0000259" key="2">
    <source>
        <dbReference type="PROSITE" id="PS50041"/>
    </source>
</evidence>
<name>A0ABN7SJS8_OIKDI</name>
<dbReference type="SMART" id="SM00034">
    <property type="entry name" value="CLECT"/>
    <property type="match status" value="4"/>
</dbReference>
<feature type="chain" id="PRO_5045712183" evidence="1">
    <location>
        <begin position="19"/>
        <end position="753"/>
    </location>
</feature>
<dbReference type="Gene3D" id="3.10.100.10">
    <property type="entry name" value="Mannose-Binding Protein A, subunit A"/>
    <property type="match status" value="5"/>
</dbReference>
<dbReference type="InterPro" id="IPR050111">
    <property type="entry name" value="C-type_lectin/snaclec_domain"/>
</dbReference>
<dbReference type="InterPro" id="IPR016186">
    <property type="entry name" value="C-type_lectin-like/link_sf"/>
</dbReference>
<dbReference type="Pfam" id="PF00059">
    <property type="entry name" value="Lectin_C"/>
    <property type="match status" value="4"/>
</dbReference>
<protein>
    <submittedName>
        <fullName evidence="3">Oidioi.mRNA.OKI2018_I69.chr1.g260.t1.cds</fullName>
    </submittedName>
</protein>
<feature type="domain" description="C-type lectin" evidence="2">
    <location>
        <begin position="28"/>
        <end position="171"/>
    </location>
</feature>
<dbReference type="InterPro" id="IPR016187">
    <property type="entry name" value="CTDL_fold"/>
</dbReference>
<dbReference type="SUPFAM" id="SSF56436">
    <property type="entry name" value="C-type lectin-like"/>
    <property type="match status" value="5"/>
</dbReference>
<sequence length="753" mass="85022">MVVTRLIVINTLFIASNAEPCPSDWIVIGDNSYKTFEGGIDGVPEKSWNAAQSHCNTFGADLVDFHSENEMRLIYDTLKWKDRGFRNYWIGLNNLKQFNTLEWVNTNQNGDVTKPYNYKNWAPGMENNSDQSKRCTFALFTENLPDFPMPWDGEGLWVKNECTKTASFICKAKSTQCVADCRGDNWFKMDVGTGEPSCIIFPKPTTQRQFELGQSYCQGGLGNNYFGDLVTIKNEQENKFIAEKLKEAINSWGDSVTYKGAWIGLNNLNAPQNQPDRFSWISGEYSSGYLNWEYGAPDSQLDQTPAATCASFEPGAEDTSSAVWSARWCNEPKSVICQKPVGQTCPEGWTFQKIKDKGDSHVGNKCYKFFLNGNYHLPWYEAKKYCESFGAQQIRIESQAEADIFAQYQHEWAEAGVTRMWLDLSNIHDEMPLQDPVRDCRLQYSDFNSNPSFTYWADDQPKCNVNSHTCAYLDVLKTSDNWMAESCSTTEAFGCFMDAPAQLRPTEAPTSNLTCIKSDDWHMTTFLNEQNGMCYSFSKYYNGNTTYLTKYEAAEFCESLGSRLVEIFNDEENAFIVKHQLASSWLGLGLPYAGGQPIDWDSGTSVSYKNFADGEPENNPYKFCVELAAGLDNHEMAGLWRAFNCAEKRYPICMQPAVQVSTTKNPNTVPTALPHEECDFGWTFLESSQKCIMSTSDQKGWKAAQSFCEGQGANLVSINSPDEQDDVFRIASLDPSESGNFDQMSLLFFMTAL</sequence>
<dbReference type="EMBL" id="OU015566">
    <property type="protein sequence ID" value="CAG5102351.1"/>
    <property type="molecule type" value="Genomic_DNA"/>
</dbReference>
<reference evidence="3 4" key="1">
    <citation type="submission" date="2021-04" db="EMBL/GenBank/DDBJ databases">
        <authorList>
            <person name="Bliznina A."/>
        </authorList>
    </citation>
    <scope>NUCLEOTIDE SEQUENCE [LARGE SCALE GENOMIC DNA]</scope>
</reference>
<keyword evidence="1" id="KW-0732">Signal</keyword>
<dbReference type="PANTHER" id="PTHR22803">
    <property type="entry name" value="MANNOSE, PHOSPHOLIPASE, LECTIN RECEPTOR RELATED"/>
    <property type="match status" value="1"/>
</dbReference>
<proteinExistence type="predicted"/>
<gene>
    <name evidence="3" type="ORF">OKIOD_LOCUS9025</name>
</gene>
<keyword evidence="4" id="KW-1185">Reference proteome</keyword>
<feature type="domain" description="C-type lectin" evidence="2">
    <location>
        <begin position="194"/>
        <end position="338"/>
    </location>
</feature>
<dbReference type="CDD" id="cd00037">
    <property type="entry name" value="CLECT"/>
    <property type="match status" value="5"/>
</dbReference>
<feature type="signal peptide" evidence="1">
    <location>
        <begin position="1"/>
        <end position="18"/>
    </location>
</feature>
<feature type="domain" description="C-type lectin" evidence="2">
    <location>
        <begin position="530"/>
        <end position="654"/>
    </location>
</feature>
<feature type="domain" description="C-type lectin" evidence="2">
    <location>
        <begin position="362"/>
        <end position="496"/>
    </location>
</feature>
<dbReference type="PROSITE" id="PS50041">
    <property type="entry name" value="C_TYPE_LECTIN_2"/>
    <property type="match status" value="4"/>
</dbReference>
<organism evidence="3 4">
    <name type="scientific">Oikopleura dioica</name>
    <name type="common">Tunicate</name>
    <dbReference type="NCBI Taxonomy" id="34765"/>
    <lineage>
        <taxon>Eukaryota</taxon>
        <taxon>Metazoa</taxon>
        <taxon>Chordata</taxon>
        <taxon>Tunicata</taxon>
        <taxon>Appendicularia</taxon>
        <taxon>Copelata</taxon>
        <taxon>Oikopleuridae</taxon>
        <taxon>Oikopleura</taxon>
    </lineage>
</organism>
<evidence type="ECO:0000256" key="1">
    <source>
        <dbReference type="SAM" id="SignalP"/>
    </source>
</evidence>
<dbReference type="Proteomes" id="UP001158576">
    <property type="component" value="Chromosome 1"/>
</dbReference>
<evidence type="ECO:0000313" key="3">
    <source>
        <dbReference type="EMBL" id="CAG5102351.1"/>
    </source>
</evidence>
<evidence type="ECO:0000313" key="4">
    <source>
        <dbReference type="Proteomes" id="UP001158576"/>
    </source>
</evidence>
<dbReference type="InterPro" id="IPR001304">
    <property type="entry name" value="C-type_lectin-like"/>
</dbReference>